<dbReference type="Gene3D" id="3.40.140.10">
    <property type="entry name" value="Cytidine Deaminase, domain 2"/>
    <property type="match status" value="1"/>
</dbReference>
<dbReference type="AlphaFoldDB" id="A0A919NSQ9"/>
<protein>
    <submittedName>
        <fullName evidence="2">tRNA-specific adenosine deaminase</fullName>
    </submittedName>
</protein>
<dbReference type="Proteomes" id="UP000623608">
    <property type="component" value="Unassembled WGS sequence"/>
</dbReference>
<dbReference type="Pfam" id="PF00383">
    <property type="entry name" value="dCMP_cyt_deam_1"/>
    <property type="match status" value="1"/>
</dbReference>
<feature type="domain" description="CMP/dCMP-type deaminase" evidence="1">
    <location>
        <begin position="3"/>
        <end position="120"/>
    </location>
</feature>
<proteinExistence type="predicted"/>
<name>A0A919NSQ9_9ACTN</name>
<organism evidence="2 3">
    <name type="scientific">Paractinoplanes tereljensis</name>
    <dbReference type="NCBI Taxonomy" id="571912"/>
    <lineage>
        <taxon>Bacteria</taxon>
        <taxon>Bacillati</taxon>
        <taxon>Actinomycetota</taxon>
        <taxon>Actinomycetes</taxon>
        <taxon>Micromonosporales</taxon>
        <taxon>Micromonosporaceae</taxon>
        <taxon>Paractinoplanes</taxon>
    </lineage>
</organism>
<evidence type="ECO:0000259" key="1">
    <source>
        <dbReference type="PROSITE" id="PS51747"/>
    </source>
</evidence>
<sequence>MNAADEKLLAIAIDLAADAAAQGELPYGSLLADPDGTVLQRAHNTVVSSGDITAHPELKLARLAAATYPPERCATIVMYTSCQPCAMCAEVIARAGLRRVVFALSSEQLSALRPPGLAPATSADVTFDGPALTGRASELIRAHYR</sequence>
<dbReference type="RefSeq" id="WP_203811465.1">
    <property type="nucleotide sequence ID" value="NZ_BOMY01000041.1"/>
</dbReference>
<dbReference type="PROSITE" id="PS51747">
    <property type="entry name" value="CYT_DCMP_DEAMINASES_2"/>
    <property type="match status" value="1"/>
</dbReference>
<evidence type="ECO:0000313" key="2">
    <source>
        <dbReference type="EMBL" id="GIF23580.1"/>
    </source>
</evidence>
<dbReference type="InterPro" id="IPR016193">
    <property type="entry name" value="Cytidine_deaminase-like"/>
</dbReference>
<dbReference type="InterPro" id="IPR002125">
    <property type="entry name" value="CMP_dCMP_dom"/>
</dbReference>
<evidence type="ECO:0000313" key="3">
    <source>
        <dbReference type="Proteomes" id="UP000623608"/>
    </source>
</evidence>
<dbReference type="SUPFAM" id="SSF53927">
    <property type="entry name" value="Cytidine deaminase-like"/>
    <property type="match status" value="1"/>
</dbReference>
<reference evidence="2" key="1">
    <citation type="submission" date="2021-01" db="EMBL/GenBank/DDBJ databases">
        <title>Whole genome shotgun sequence of Actinoplanes tereljensis NBRC 105297.</title>
        <authorList>
            <person name="Komaki H."/>
            <person name="Tamura T."/>
        </authorList>
    </citation>
    <scope>NUCLEOTIDE SEQUENCE</scope>
    <source>
        <strain evidence="2">NBRC 105297</strain>
    </source>
</reference>
<dbReference type="GO" id="GO:0003824">
    <property type="term" value="F:catalytic activity"/>
    <property type="evidence" value="ECO:0007669"/>
    <property type="project" value="InterPro"/>
</dbReference>
<gene>
    <name evidence="2" type="ORF">Ate02nite_63100</name>
</gene>
<dbReference type="CDD" id="cd01285">
    <property type="entry name" value="nucleoside_deaminase"/>
    <property type="match status" value="1"/>
</dbReference>
<keyword evidence="3" id="KW-1185">Reference proteome</keyword>
<dbReference type="EMBL" id="BOMY01000041">
    <property type="protein sequence ID" value="GIF23580.1"/>
    <property type="molecule type" value="Genomic_DNA"/>
</dbReference>
<dbReference type="PANTHER" id="PTHR11079">
    <property type="entry name" value="CYTOSINE DEAMINASE FAMILY MEMBER"/>
    <property type="match status" value="1"/>
</dbReference>
<dbReference type="PANTHER" id="PTHR11079:SF179">
    <property type="entry name" value="TRNA(ADENINE(34)) DEAMINASE, CHLOROPLASTIC"/>
    <property type="match status" value="1"/>
</dbReference>
<comment type="caution">
    <text evidence="2">The sequence shown here is derived from an EMBL/GenBank/DDBJ whole genome shotgun (WGS) entry which is preliminary data.</text>
</comment>
<accession>A0A919NSQ9</accession>